<sequence>MARYKCPSCQLQYCSIECYKRHQIIHAGLLSLVATQLVPNGLPPKPPAAVAFTGAPNSHVHGGGPSFETCSPSSLESSANLQILYTRYPQLQDQLKEIYEAATEPRDDQLNDQSFSNDRGDRGAGRGRNRRRGRDGRTAETWSRQKGIKSGINRLRILRHLKGEDGDGLREFSKLVTSHFEAKRSTTRLPAA</sequence>
<reference evidence="3 4" key="1">
    <citation type="journal article" date="2020" name="Genomics">
        <title>Complete, high-quality genomes from long-read metagenomic sequencing of two wolf lichen thalli reveals enigmatic genome architecture.</title>
        <authorList>
            <person name="McKenzie S.K."/>
            <person name="Walston R.F."/>
            <person name="Allen J.L."/>
        </authorList>
    </citation>
    <scope>NUCLEOTIDE SEQUENCE [LARGE SCALE GENOMIC DNA]</scope>
    <source>
        <strain evidence="3">WasteWater2</strain>
    </source>
</reference>
<dbReference type="InterPro" id="IPR013087">
    <property type="entry name" value="Znf_C2H2_type"/>
</dbReference>
<comment type="caution">
    <text evidence="3">The sequence shown here is derived from an EMBL/GenBank/DDBJ whole genome shotgun (WGS) entry which is preliminary data.</text>
</comment>
<protein>
    <recommendedName>
        <fullName evidence="2">C2H2-type domain-containing protein</fullName>
    </recommendedName>
</protein>
<dbReference type="InterPro" id="IPR007529">
    <property type="entry name" value="Znf_HIT"/>
</dbReference>
<dbReference type="PROSITE" id="PS00028">
    <property type="entry name" value="ZINC_FINGER_C2H2_1"/>
    <property type="match status" value="1"/>
</dbReference>
<feature type="region of interest" description="Disordered" evidence="1">
    <location>
        <begin position="103"/>
        <end position="146"/>
    </location>
</feature>
<feature type="compositionally biased region" description="Basic residues" evidence="1">
    <location>
        <begin position="125"/>
        <end position="134"/>
    </location>
</feature>
<proteinExistence type="predicted"/>
<feature type="domain" description="C2H2-type" evidence="2">
    <location>
        <begin position="6"/>
        <end position="26"/>
    </location>
</feature>
<evidence type="ECO:0000256" key="1">
    <source>
        <dbReference type="SAM" id="MobiDB-lite"/>
    </source>
</evidence>
<dbReference type="Pfam" id="PF04438">
    <property type="entry name" value="zf-HIT"/>
    <property type="match status" value="1"/>
</dbReference>
<evidence type="ECO:0000313" key="3">
    <source>
        <dbReference type="EMBL" id="KAF6237901.1"/>
    </source>
</evidence>
<evidence type="ECO:0000259" key="2">
    <source>
        <dbReference type="PROSITE" id="PS00028"/>
    </source>
</evidence>
<gene>
    <name evidence="3" type="ORF">HO173_004102</name>
</gene>
<evidence type="ECO:0000313" key="4">
    <source>
        <dbReference type="Proteomes" id="UP000578531"/>
    </source>
</evidence>
<dbReference type="AlphaFoldDB" id="A0A8H6G053"/>
<dbReference type="EMBL" id="JACCJC010000012">
    <property type="protein sequence ID" value="KAF6237901.1"/>
    <property type="molecule type" value="Genomic_DNA"/>
</dbReference>
<dbReference type="GeneID" id="59285767"/>
<dbReference type="SUPFAM" id="SSF144232">
    <property type="entry name" value="HIT/MYND zinc finger-like"/>
    <property type="match status" value="1"/>
</dbReference>
<dbReference type="Gene3D" id="3.30.60.190">
    <property type="match status" value="1"/>
</dbReference>
<accession>A0A8H6G053</accession>
<keyword evidence="4" id="KW-1185">Reference proteome</keyword>
<name>A0A8H6G053_9LECA</name>
<dbReference type="OrthoDB" id="18412at2759"/>
<dbReference type="RefSeq" id="XP_037167219.1">
    <property type="nucleotide sequence ID" value="XM_037306026.1"/>
</dbReference>
<dbReference type="CDD" id="cd23024">
    <property type="entry name" value="zf-HIT_ZNHIT2-3"/>
    <property type="match status" value="1"/>
</dbReference>
<organism evidence="3 4">
    <name type="scientific">Letharia columbiana</name>
    <dbReference type="NCBI Taxonomy" id="112416"/>
    <lineage>
        <taxon>Eukaryota</taxon>
        <taxon>Fungi</taxon>
        <taxon>Dikarya</taxon>
        <taxon>Ascomycota</taxon>
        <taxon>Pezizomycotina</taxon>
        <taxon>Lecanoromycetes</taxon>
        <taxon>OSLEUM clade</taxon>
        <taxon>Lecanoromycetidae</taxon>
        <taxon>Lecanorales</taxon>
        <taxon>Lecanorineae</taxon>
        <taxon>Parmeliaceae</taxon>
        <taxon>Letharia</taxon>
    </lineage>
</organism>
<dbReference type="Proteomes" id="UP000578531">
    <property type="component" value="Unassembled WGS sequence"/>
</dbReference>